<organism evidence="1 2">
    <name type="scientific">Euplotes crassus</name>
    <dbReference type="NCBI Taxonomy" id="5936"/>
    <lineage>
        <taxon>Eukaryota</taxon>
        <taxon>Sar</taxon>
        <taxon>Alveolata</taxon>
        <taxon>Ciliophora</taxon>
        <taxon>Intramacronucleata</taxon>
        <taxon>Spirotrichea</taxon>
        <taxon>Hypotrichia</taxon>
        <taxon>Euplotida</taxon>
        <taxon>Euplotidae</taxon>
        <taxon>Moneuplotes</taxon>
    </lineage>
</organism>
<proteinExistence type="predicted"/>
<accession>A0AAD2DB85</accession>
<evidence type="ECO:0008006" key="3">
    <source>
        <dbReference type="Google" id="ProtNLM"/>
    </source>
</evidence>
<evidence type="ECO:0000313" key="2">
    <source>
        <dbReference type="Proteomes" id="UP001295684"/>
    </source>
</evidence>
<reference evidence="1" key="1">
    <citation type="submission" date="2023-07" db="EMBL/GenBank/DDBJ databases">
        <authorList>
            <consortium name="AG Swart"/>
            <person name="Singh M."/>
            <person name="Singh A."/>
            <person name="Seah K."/>
            <person name="Emmerich C."/>
        </authorList>
    </citation>
    <scope>NUCLEOTIDE SEQUENCE</scope>
    <source>
        <strain evidence="1">DP1</strain>
    </source>
</reference>
<dbReference type="AlphaFoldDB" id="A0AAD2DB85"/>
<name>A0AAD2DB85_EUPCR</name>
<dbReference type="Proteomes" id="UP001295684">
    <property type="component" value="Unassembled WGS sequence"/>
</dbReference>
<protein>
    <recommendedName>
        <fullName evidence="3">BRO1 domain-containing protein</fullName>
    </recommendedName>
</protein>
<dbReference type="EMBL" id="CAMPGE010028814">
    <property type="protein sequence ID" value="CAI2386315.1"/>
    <property type="molecule type" value="Genomic_DNA"/>
</dbReference>
<sequence length="757" mass="89030">MKALQLATFCKVDLVPTFKKFAKKHKIIQVYQEIKKELEKFNYNRSIMFANIKIKRDLMYLKGLQELYTSYIQWINTLNSLGHLDFNSSRELSIFFEWNYPYCESKPIGNHDSMIELCGCCYNLACISFNTGLLYIEADVLKGFVLAKMEFAKANSLFLYIFDHYYNKVIVSKPIPISVTTMNFLLSLTRVITKACRIIEIAEKPFNIIEDDRLAQKIIDLHNSVEELLKSAKRDKKFGSKYIAMIYPKNKKHKSKVENSCLLVRYLFFKSKLWDKVLKLINGIQPQIANIQKNTYYQYDEQSTEIGIKDYAIELMTNFTEEFKIKRFVTFEASEFRNNLFKATNSRVKKIDNLLHKYGKIRKLFKQTNDNYAHGFRNTREKKAQIKIILTSVFLKYSSIESYSLKFTENIKSLIKLKQDFSTKYSEIQANMALCKMEDNGFEFDPFYEYENEDKLMPISIVINNLLHKQKRVIKELPNLDSTLSLDNLKSLLNKLKMVRPEDRNPNIKVKLNKAEKSAFDTCYEEISDLGTFKNDILQTRDKLVEFKNKENIKEYEKEFLEYWRSKKDVSYQRFILKFLPAELEKEFQRDLSTFQENYTKLKKIIQGTNYDILTELEEASELLSLMVEVIETNGALTDILEELDAEPTIRTSLKNLSRKLPSSLFTSEIGSQSSFHEKGSLFKSFSSVNRPELDRNISNQRFIYIVDKIHRDYLLMKVNKLWKPKEQVLDEQCCIEEDNSEERKSVNISGFSLLNK</sequence>
<keyword evidence="2" id="KW-1185">Reference proteome</keyword>
<comment type="caution">
    <text evidence="1">The sequence shown here is derived from an EMBL/GenBank/DDBJ whole genome shotgun (WGS) entry which is preliminary data.</text>
</comment>
<gene>
    <name evidence="1" type="ORF">ECRASSUSDP1_LOCUS27927</name>
</gene>
<evidence type="ECO:0000313" key="1">
    <source>
        <dbReference type="EMBL" id="CAI2386315.1"/>
    </source>
</evidence>